<keyword evidence="2" id="KW-1185">Reference proteome</keyword>
<accession>A0A9P6NEL8</accession>
<organism evidence="1 2">
    <name type="scientific">Cronartium quercuum f. sp. fusiforme G11</name>
    <dbReference type="NCBI Taxonomy" id="708437"/>
    <lineage>
        <taxon>Eukaryota</taxon>
        <taxon>Fungi</taxon>
        <taxon>Dikarya</taxon>
        <taxon>Basidiomycota</taxon>
        <taxon>Pucciniomycotina</taxon>
        <taxon>Pucciniomycetes</taxon>
        <taxon>Pucciniales</taxon>
        <taxon>Coleosporiaceae</taxon>
        <taxon>Cronartium</taxon>
    </lineage>
</organism>
<proteinExistence type="predicted"/>
<protein>
    <submittedName>
        <fullName evidence="1">Uncharacterized protein</fullName>
    </submittedName>
</protein>
<dbReference type="Proteomes" id="UP000886653">
    <property type="component" value="Unassembled WGS sequence"/>
</dbReference>
<gene>
    <name evidence="1" type="ORF">CROQUDRAFT_97661</name>
</gene>
<evidence type="ECO:0000313" key="1">
    <source>
        <dbReference type="EMBL" id="KAG0142310.1"/>
    </source>
</evidence>
<reference evidence="1" key="1">
    <citation type="submission" date="2013-11" db="EMBL/GenBank/DDBJ databases">
        <title>Genome sequence of the fusiform rust pathogen reveals effectors for host alternation and coevolution with pine.</title>
        <authorList>
            <consortium name="DOE Joint Genome Institute"/>
            <person name="Smith K."/>
            <person name="Pendleton A."/>
            <person name="Kubisiak T."/>
            <person name="Anderson C."/>
            <person name="Salamov A."/>
            <person name="Aerts A."/>
            <person name="Riley R."/>
            <person name="Clum A."/>
            <person name="Lindquist E."/>
            <person name="Ence D."/>
            <person name="Campbell M."/>
            <person name="Kronenberg Z."/>
            <person name="Feau N."/>
            <person name="Dhillon B."/>
            <person name="Hamelin R."/>
            <person name="Burleigh J."/>
            <person name="Smith J."/>
            <person name="Yandell M."/>
            <person name="Nelson C."/>
            <person name="Grigoriev I."/>
            <person name="Davis J."/>
        </authorList>
    </citation>
    <scope>NUCLEOTIDE SEQUENCE</scope>
    <source>
        <strain evidence="1">G11</strain>
    </source>
</reference>
<name>A0A9P6NEL8_9BASI</name>
<evidence type="ECO:0000313" key="2">
    <source>
        <dbReference type="Proteomes" id="UP000886653"/>
    </source>
</evidence>
<sequence length="64" mass="7078">MTATTLSIASSTLVTPASVLEPIILAAQSWLNTTTHNDYWINSRNACRASGRLNWSSFLDPWPQ</sequence>
<comment type="caution">
    <text evidence="1">The sequence shown here is derived from an EMBL/GenBank/DDBJ whole genome shotgun (WGS) entry which is preliminary data.</text>
</comment>
<dbReference type="AlphaFoldDB" id="A0A9P6NEL8"/>
<dbReference type="EMBL" id="MU167352">
    <property type="protein sequence ID" value="KAG0142310.1"/>
    <property type="molecule type" value="Genomic_DNA"/>
</dbReference>